<dbReference type="OrthoDB" id="6020543at2759"/>
<dbReference type="Proteomes" id="UP000504633">
    <property type="component" value="Unplaced"/>
</dbReference>
<evidence type="ECO:0000256" key="1">
    <source>
        <dbReference type="ARBA" id="ARBA00022669"/>
    </source>
</evidence>
<feature type="chain" id="PRO_5027022697" evidence="7">
    <location>
        <begin position="22"/>
        <end position="318"/>
    </location>
</feature>
<feature type="compositionally biased region" description="Basic and acidic residues" evidence="6">
    <location>
        <begin position="297"/>
        <end position="307"/>
    </location>
</feature>
<dbReference type="SUPFAM" id="SSF57625">
    <property type="entry name" value="Invertebrate chitin-binding proteins"/>
    <property type="match status" value="4"/>
</dbReference>
<feature type="domain" description="Chitin-binding type-2" evidence="8">
    <location>
        <begin position="28"/>
        <end position="89"/>
    </location>
</feature>
<feature type="compositionally biased region" description="Polar residues" evidence="6">
    <location>
        <begin position="276"/>
        <end position="296"/>
    </location>
</feature>
<organism evidence="9 10">
    <name type="scientific">Drosophila hydei</name>
    <name type="common">Fruit fly</name>
    <dbReference type="NCBI Taxonomy" id="7224"/>
    <lineage>
        <taxon>Eukaryota</taxon>
        <taxon>Metazoa</taxon>
        <taxon>Ecdysozoa</taxon>
        <taxon>Arthropoda</taxon>
        <taxon>Hexapoda</taxon>
        <taxon>Insecta</taxon>
        <taxon>Pterygota</taxon>
        <taxon>Neoptera</taxon>
        <taxon>Endopterygota</taxon>
        <taxon>Diptera</taxon>
        <taxon>Brachycera</taxon>
        <taxon>Muscomorpha</taxon>
        <taxon>Ephydroidea</taxon>
        <taxon>Drosophilidae</taxon>
        <taxon>Drosophila</taxon>
    </lineage>
</organism>
<evidence type="ECO:0000256" key="3">
    <source>
        <dbReference type="ARBA" id="ARBA00022737"/>
    </source>
</evidence>
<keyword evidence="9" id="KW-1185">Reference proteome</keyword>
<dbReference type="PANTHER" id="PTHR23301:SF106">
    <property type="entry name" value="CHITIN-BINDING TYPE-2 DOMAIN-CONTAINING PROTEIN-RELATED"/>
    <property type="match status" value="1"/>
</dbReference>
<name>A0A6J1M2C5_DROHY</name>
<dbReference type="InterPro" id="IPR002557">
    <property type="entry name" value="Chitin-bd_dom"/>
</dbReference>
<reference evidence="10" key="1">
    <citation type="submission" date="2025-08" db="UniProtKB">
        <authorList>
            <consortium name="RefSeq"/>
        </authorList>
    </citation>
    <scope>IDENTIFICATION</scope>
    <source>
        <strain evidence="10">15085-1641.00</strain>
        <tissue evidence="10">Whole body</tissue>
    </source>
</reference>
<gene>
    <name evidence="10" type="primary">LOC111601004</name>
</gene>
<evidence type="ECO:0000256" key="5">
    <source>
        <dbReference type="ARBA" id="ARBA00023180"/>
    </source>
</evidence>
<evidence type="ECO:0000256" key="4">
    <source>
        <dbReference type="ARBA" id="ARBA00023157"/>
    </source>
</evidence>
<evidence type="ECO:0000256" key="7">
    <source>
        <dbReference type="SAM" id="SignalP"/>
    </source>
</evidence>
<dbReference type="RefSeq" id="XP_023173170.2">
    <property type="nucleotide sequence ID" value="XM_023317402.2"/>
</dbReference>
<sequence>MKSYQLQLSVVLLLRLAVIRANTLSEIESLCRNVSTWTLVPDKRHCDRFYVCTGIKDRSYQEFRCPEEYHFNSLEKRCVRGSCAATCKTIGVQRLDGDCTRFKHCSNRGELSIAKCSYGLYFDAKRKACLPVNITPEHQCSCIMPEHSTLANSNDCRSYYRCEQGQAMLQQCPHNYYYDVTINSCLLDTRGECQPAVQLVQRPLQECQREGSRLVPHSTDCSRYYVCIGSQAIELRCPQGQYFDVVSRYCTDDKHYQCFGVTTSTTTKPATPNTTQNVNNSNQIHKVNSSKQADQLNENRPKPEDMTNSKLSSKFLLL</sequence>
<feature type="domain" description="Chitin-binding type-2" evidence="8">
    <location>
        <begin position="204"/>
        <end position="260"/>
    </location>
</feature>
<dbReference type="OMA" id="SDCTRYR"/>
<keyword evidence="3" id="KW-0677">Repeat</keyword>
<dbReference type="GeneID" id="111601004"/>
<evidence type="ECO:0000313" key="10">
    <source>
        <dbReference type="RefSeq" id="XP_023173170.2"/>
    </source>
</evidence>
<protein>
    <submittedName>
        <fullName evidence="10">Peritrophin-48</fullName>
    </submittedName>
</protein>
<dbReference type="SMART" id="SM00494">
    <property type="entry name" value="ChtBD2"/>
    <property type="match status" value="4"/>
</dbReference>
<keyword evidence="2 7" id="KW-0732">Signal</keyword>
<dbReference type="AlphaFoldDB" id="A0A6J1M2C5"/>
<dbReference type="PANTHER" id="PTHR23301">
    <property type="entry name" value="CHITIN BINDING PERITROPHIN-A"/>
    <property type="match status" value="1"/>
</dbReference>
<evidence type="ECO:0000256" key="2">
    <source>
        <dbReference type="ARBA" id="ARBA00022729"/>
    </source>
</evidence>
<dbReference type="GO" id="GO:0008061">
    <property type="term" value="F:chitin binding"/>
    <property type="evidence" value="ECO:0007669"/>
    <property type="project" value="UniProtKB-KW"/>
</dbReference>
<accession>A0A6J1M2C5</accession>
<dbReference type="Gene3D" id="2.170.140.10">
    <property type="entry name" value="Chitin binding domain"/>
    <property type="match status" value="3"/>
</dbReference>
<dbReference type="PROSITE" id="PS50940">
    <property type="entry name" value="CHIT_BIND_II"/>
    <property type="match status" value="3"/>
</dbReference>
<dbReference type="KEGG" id="dhe:111601004"/>
<keyword evidence="5" id="KW-0325">Glycoprotein</keyword>
<feature type="domain" description="Chitin-binding type-2" evidence="8">
    <location>
        <begin position="139"/>
        <end position="195"/>
    </location>
</feature>
<feature type="signal peptide" evidence="7">
    <location>
        <begin position="1"/>
        <end position="21"/>
    </location>
</feature>
<evidence type="ECO:0000313" key="9">
    <source>
        <dbReference type="Proteomes" id="UP000504633"/>
    </source>
</evidence>
<dbReference type="InterPro" id="IPR051940">
    <property type="entry name" value="Chitin_bind-dev_reg"/>
</dbReference>
<evidence type="ECO:0000259" key="8">
    <source>
        <dbReference type="PROSITE" id="PS50940"/>
    </source>
</evidence>
<dbReference type="Pfam" id="PF01607">
    <property type="entry name" value="CBM_14"/>
    <property type="match status" value="4"/>
</dbReference>
<feature type="region of interest" description="Disordered" evidence="6">
    <location>
        <begin position="269"/>
        <end position="318"/>
    </location>
</feature>
<keyword evidence="1" id="KW-0147">Chitin-binding</keyword>
<evidence type="ECO:0000256" key="6">
    <source>
        <dbReference type="SAM" id="MobiDB-lite"/>
    </source>
</evidence>
<dbReference type="InterPro" id="IPR036508">
    <property type="entry name" value="Chitin-bd_dom_sf"/>
</dbReference>
<proteinExistence type="predicted"/>
<keyword evidence="4" id="KW-1015">Disulfide bond</keyword>
<dbReference type="GO" id="GO:0005576">
    <property type="term" value="C:extracellular region"/>
    <property type="evidence" value="ECO:0007669"/>
    <property type="project" value="InterPro"/>
</dbReference>